<evidence type="ECO:0000313" key="10">
    <source>
        <dbReference type="Proteomes" id="UP000030752"/>
    </source>
</evidence>
<feature type="transmembrane region" description="Helical" evidence="7">
    <location>
        <begin position="42"/>
        <end position="65"/>
    </location>
</feature>
<keyword evidence="2 7" id="KW-0812">Transmembrane</keyword>
<feature type="region of interest" description="Disordered" evidence="6">
    <location>
        <begin position="274"/>
        <end position="330"/>
    </location>
</feature>
<dbReference type="PANTHER" id="PTHR33048:SF166">
    <property type="entry name" value="PTH11-LIKE INTEGRAL MEMBRANE PROTEIN"/>
    <property type="match status" value="1"/>
</dbReference>
<dbReference type="VEuPathDB" id="FungiDB:HMPREF1541_05592"/>
<keyword evidence="3 7" id="KW-1133">Transmembrane helix</keyword>
<feature type="transmembrane region" description="Helical" evidence="7">
    <location>
        <begin position="12"/>
        <end position="30"/>
    </location>
</feature>
<protein>
    <recommendedName>
        <fullName evidence="8">Rhodopsin domain-containing protein</fullName>
    </recommendedName>
</protein>
<keyword evidence="10" id="KW-1185">Reference proteome</keyword>
<evidence type="ECO:0000256" key="2">
    <source>
        <dbReference type="ARBA" id="ARBA00022692"/>
    </source>
</evidence>
<feature type="transmembrane region" description="Helical" evidence="7">
    <location>
        <begin position="213"/>
        <end position="233"/>
    </location>
</feature>
<gene>
    <name evidence="9" type="ORF">HMPREF1541_05592</name>
</gene>
<dbReference type="RefSeq" id="XP_008718154.1">
    <property type="nucleotide sequence ID" value="XM_008719932.1"/>
</dbReference>
<dbReference type="GO" id="GO:0016020">
    <property type="term" value="C:membrane"/>
    <property type="evidence" value="ECO:0007669"/>
    <property type="project" value="UniProtKB-SubCell"/>
</dbReference>
<accession>W2RUK3</accession>
<dbReference type="eggNOG" id="ENOG502SNHP">
    <property type="taxonomic scope" value="Eukaryota"/>
</dbReference>
<dbReference type="InterPro" id="IPR049326">
    <property type="entry name" value="Rhodopsin_dom_fungi"/>
</dbReference>
<dbReference type="HOGENOM" id="CLU_019101_1_0_1"/>
<proteinExistence type="inferred from homology"/>
<dbReference type="InParanoid" id="W2RUK3"/>
<dbReference type="PANTHER" id="PTHR33048">
    <property type="entry name" value="PTH11-LIKE INTEGRAL MEMBRANE PROTEIN (AFU_ORTHOLOGUE AFUA_5G11245)"/>
    <property type="match status" value="1"/>
</dbReference>
<organism evidence="9 10">
    <name type="scientific">Cyphellophora europaea (strain CBS 101466)</name>
    <name type="common">Phialophora europaea</name>
    <dbReference type="NCBI Taxonomy" id="1220924"/>
    <lineage>
        <taxon>Eukaryota</taxon>
        <taxon>Fungi</taxon>
        <taxon>Dikarya</taxon>
        <taxon>Ascomycota</taxon>
        <taxon>Pezizomycotina</taxon>
        <taxon>Eurotiomycetes</taxon>
        <taxon>Chaetothyriomycetidae</taxon>
        <taxon>Chaetothyriales</taxon>
        <taxon>Cyphellophoraceae</taxon>
        <taxon>Cyphellophora</taxon>
    </lineage>
</organism>
<feature type="compositionally biased region" description="Basic and acidic residues" evidence="6">
    <location>
        <begin position="318"/>
        <end position="330"/>
    </location>
</feature>
<dbReference type="Proteomes" id="UP000030752">
    <property type="component" value="Unassembled WGS sequence"/>
</dbReference>
<feature type="transmembrane region" description="Helical" evidence="7">
    <location>
        <begin position="171"/>
        <end position="192"/>
    </location>
</feature>
<comment type="subcellular location">
    <subcellularLocation>
        <location evidence="1">Membrane</location>
        <topology evidence="1">Multi-pass membrane protein</topology>
    </subcellularLocation>
</comment>
<evidence type="ECO:0000256" key="1">
    <source>
        <dbReference type="ARBA" id="ARBA00004141"/>
    </source>
</evidence>
<evidence type="ECO:0000256" key="6">
    <source>
        <dbReference type="SAM" id="MobiDB-lite"/>
    </source>
</evidence>
<dbReference type="GeneID" id="19972931"/>
<evidence type="ECO:0000256" key="7">
    <source>
        <dbReference type="SAM" id="Phobius"/>
    </source>
</evidence>
<name>W2RUK3_CYPE1</name>
<dbReference type="OrthoDB" id="2988756at2759"/>
<dbReference type="InterPro" id="IPR052337">
    <property type="entry name" value="SAT4-like"/>
</dbReference>
<dbReference type="STRING" id="1220924.W2RUK3"/>
<evidence type="ECO:0000256" key="5">
    <source>
        <dbReference type="ARBA" id="ARBA00038359"/>
    </source>
</evidence>
<evidence type="ECO:0000256" key="4">
    <source>
        <dbReference type="ARBA" id="ARBA00023136"/>
    </source>
</evidence>
<dbReference type="AlphaFoldDB" id="W2RUK3"/>
<dbReference type="Pfam" id="PF20684">
    <property type="entry name" value="Fung_rhodopsin"/>
    <property type="match status" value="1"/>
</dbReference>
<dbReference type="EMBL" id="KB822721">
    <property type="protein sequence ID" value="ETN39369.1"/>
    <property type="molecule type" value="Genomic_DNA"/>
</dbReference>
<feature type="transmembrane region" description="Helical" evidence="7">
    <location>
        <begin position="132"/>
        <end position="151"/>
    </location>
</feature>
<feature type="domain" description="Rhodopsin" evidence="8">
    <location>
        <begin position="37"/>
        <end position="265"/>
    </location>
</feature>
<evidence type="ECO:0000313" key="9">
    <source>
        <dbReference type="EMBL" id="ETN39369.1"/>
    </source>
</evidence>
<evidence type="ECO:0000256" key="3">
    <source>
        <dbReference type="ARBA" id="ARBA00022989"/>
    </source>
</evidence>
<reference evidence="9 10" key="1">
    <citation type="submission" date="2013-03" db="EMBL/GenBank/DDBJ databases">
        <title>The Genome Sequence of Phialophora europaea CBS 101466.</title>
        <authorList>
            <consortium name="The Broad Institute Genomics Platform"/>
            <person name="Cuomo C."/>
            <person name="de Hoog S."/>
            <person name="Gorbushina A."/>
            <person name="Walker B."/>
            <person name="Young S.K."/>
            <person name="Zeng Q."/>
            <person name="Gargeya S."/>
            <person name="Fitzgerald M."/>
            <person name="Haas B."/>
            <person name="Abouelleil A."/>
            <person name="Allen A.W."/>
            <person name="Alvarado L."/>
            <person name="Arachchi H.M."/>
            <person name="Berlin A.M."/>
            <person name="Chapman S.B."/>
            <person name="Gainer-Dewar J."/>
            <person name="Goldberg J."/>
            <person name="Griggs A."/>
            <person name="Gujja S."/>
            <person name="Hansen M."/>
            <person name="Howarth C."/>
            <person name="Imamovic A."/>
            <person name="Ireland A."/>
            <person name="Larimer J."/>
            <person name="McCowan C."/>
            <person name="Murphy C."/>
            <person name="Pearson M."/>
            <person name="Poon T.W."/>
            <person name="Priest M."/>
            <person name="Roberts A."/>
            <person name="Saif S."/>
            <person name="Shea T."/>
            <person name="Sisk P."/>
            <person name="Sykes S."/>
            <person name="Wortman J."/>
            <person name="Nusbaum C."/>
            <person name="Birren B."/>
        </authorList>
    </citation>
    <scope>NUCLEOTIDE SEQUENCE [LARGE SCALE GENOMIC DNA]</scope>
    <source>
        <strain evidence="9 10">CBS 101466</strain>
    </source>
</reference>
<keyword evidence="4 7" id="KW-0472">Membrane</keyword>
<feature type="transmembrane region" description="Helical" evidence="7">
    <location>
        <begin position="100"/>
        <end position="120"/>
    </location>
</feature>
<feature type="transmembrane region" description="Helical" evidence="7">
    <location>
        <begin position="245"/>
        <end position="265"/>
    </location>
</feature>
<sequence>MNHIDSYNAKIANYVCSAVSLIILCGRLILTRHRDKKFDIASALTGTSILVLIVRVVVVYFYLYYGTSQDYFYSSTRDRFSSEDLSNIRTGSILALVSRFLITTFYWLQICLLLLFYGGMVREFHWVNTIKACWLAIVVTYITVVLVTFLECTPFRLYWQVDPNPGKCVRAYAQLLTQGTCNIVLDLFLLAISYPLIAVRKRTLSQKLRVGSLFILGFFCIIVTCLRIAYIYAEDSYQPVRSFWASVQMLVSTFVANVPTIYGCFQLNRRRKSAQRQRRASRPELWTSLDSPAASHSDVPQLPVLPERARTSESATRSSDDEKAWSRHIP</sequence>
<comment type="similarity">
    <text evidence="5">Belongs to the SAT4 family.</text>
</comment>
<evidence type="ECO:0000259" key="8">
    <source>
        <dbReference type="Pfam" id="PF20684"/>
    </source>
</evidence>